<gene>
    <name evidence="3" type="ORF">RSOLAG1IB_10440</name>
</gene>
<dbReference type="InterPro" id="IPR013108">
    <property type="entry name" value="Amidohydro_3"/>
</dbReference>
<keyword evidence="4" id="KW-1185">Reference proteome</keyword>
<dbReference type="OrthoDB" id="3501663at2759"/>
<protein>
    <recommendedName>
        <fullName evidence="2">Amidohydrolase 3 domain-containing protein</fullName>
    </recommendedName>
</protein>
<dbReference type="AlphaFoldDB" id="A0A0B7FZW9"/>
<dbReference type="Proteomes" id="UP000059188">
    <property type="component" value="Unassembled WGS sequence"/>
</dbReference>
<organism evidence="3 4">
    <name type="scientific">Thanatephorus cucumeris (strain AG1-IB / isolate 7/3/14)</name>
    <name type="common">Lettuce bottom rot fungus</name>
    <name type="synonym">Rhizoctonia solani</name>
    <dbReference type="NCBI Taxonomy" id="1108050"/>
    <lineage>
        <taxon>Eukaryota</taxon>
        <taxon>Fungi</taxon>
        <taxon>Dikarya</taxon>
        <taxon>Basidiomycota</taxon>
        <taxon>Agaricomycotina</taxon>
        <taxon>Agaricomycetes</taxon>
        <taxon>Cantharellales</taxon>
        <taxon>Ceratobasidiaceae</taxon>
        <taxon>Rhizoctonia</taxon>
        <taxon>Rhizoctonia solani AG-1</taxon>
    </lineage>
</organism>
<dbReference type="Gene3D" id="3.10.310.70">
    <property type="match status" value="1"/>
</dbReference>
<dbReference type="Gene3D" id="3.20.20.140">
    <property type="entry name" value="Metal-dependent hydrolases"/>
    <property type="match status" value="1"/>
</dbReference>
<dbReference type="InterPro" id="IPR032466">
    <property type="entry name" value="Metal_Hydrolase"/>
</dbReference>
<name>A0A0B7FZW9_THACB</name>
<dbReference type="GO" id="GO:0016810">
    <property type="term" value="F:hydrolase activity, acting on carbon-nitrogen (but not peptide) bonds"/>
    <property type="evidence" value="ECO:0007669"/>
    <property type="project" value="InterPro"/>
</dbReference>
<dbReference type="SUPFAM" id="SSF51556">
    <property type="entry name" value="Metallo-dependent hydrolases"/>
    <property type="match status" value="1"/>
</dbReference>
<evidence type="ECO:0000313" key="4">
    <source>
        <dbReference type="Proteomes" id="UP000059188"/>
    </source>
</evidence>
<feature type="domain" description="Amidohydrolase 3" evidence="2">
    <location>
        <begin position="81"/>
        <end position="602"/>
    </location>
</feature>
<dbReference type="InterPro" id="IPR011059">
    <property type="entry name" value="Metal-dep_hydrolase_composite"/>
</dbReference>
<dbReference type="EMBL" id="LN679168">
    <property type="protein sequence ID" value="CEL62399.1"/>
    <property type="molecule type" value="Genomic_DNA"/>
</dbReference>
<dbReference type="Gene3D" id="2.30.40.10">
    <property type="entry name" value="Urease, subunit C, domain 1"/>
    <property type="match status" value="1"/>
</dbReference>
<dbReference type="STRING" id="1108050.A0A0B7FZW9"/>
<reference evidence="3 4" key="1">
    <citation type="submission" date="2014-11" db="EMBL/GenBank/DDBJ databases">
        <authorList>
            <person name="Wibberg Daniel"/>
        </authorList>
    </citation>
    <scope>NUCLEOTIDE SEQUENCE [LARGE SCALE GENOMIC DNA]</scope>
    <source>
        <strain evidence="3">Rhizoctonia solani AG1-IB 7/3/14</strain>
    </source>
</reference>
<dbReference type="PANTHER" id="PTHR22642">
    <property type="entry name" value="IMIDAZOLONEPROPIONASE"/>
    <property type="match status" value="1"/>
</dbReference>
<sequence length="649" mass="69715">MKRQFLLHSSLLWALKCSLTPYVQASSPPDVLIVNATIHTMDRDGSIFSPGAIAFSNGTITCIAKQDKLDSLCEGARDAKKTIDVGGRTLLPGLIDSHLHPLQAASFLLGCSLGYQKLNEVELARIIQTCVDRDSTRGIPFNGDSPLTVSDWDREGFTDIAGPANATMLDKVNTTRPIVVIATSQHSRWTNTRVLHLSGINSSTPNPADGRIVRDTNGFPSGVFEEGATNLINLGSGTPPPMPPLEVAQLALAMLASKGITSFMDAVAFPTDVWRNLSRADALTARVWNAVGGLGASSAQVIAKTAKDAFDQWDDGELVADRPSAMWRHAKVFIDGILSAVSQSAGLIEPYFVKGATGEWAPGTNLGIYNFNTTELRDILVQSFAVGINLHIHADGDGAVRRLFDAIDNLGAPLKDNQLGIAHAEIVHPGDLAKFASLNARAIMSYQWAQPGTTWNNDTRSSLTSKRIELAEPFKPITDAGSKVVYGSDWPVDPLDPFLALKVGVTRSGDQINPNSPANFSAQFSGRFNDQEGLSRMEAMRGMTTYGSEWLNASQAIGTLEIGKFADIVVLDKAFFDETSVSDEELGRNKVLLTIIGGRPVFVDEGASFVPEGWCSVCSSYTALLKSVATQAQAIAPRHISKRGCGHAH</sequence>
<accession>A0A0B7FZW9</accession>
<feature type="chain" id="PRO_5002114540" description="Amidohydrolase 3 domain-containing protein" evidence="1">
    <location>
        <begin position="26"/>
        <end position="649"/>
    </location>
</feature>
<dbReference type="PANTHER" id="PTHR22642:SF2">
    <property type="entry name" value="PROTEIN LONG AFTER FAR-RED 3"/>
    <property type="match status" value="1"/>
</dbReference>
<evidence type="ECO:0000259" key="2">
    <source>
        <dbReference type="Pfam" id="PF07969"/>
    </source>
</evidence>
<dbReference type="SUPFAM" id="SSF51338">
    <property type="entry name" value="Composite domain of metallo-dependent hydrolases"/>
    <property type="match status" value="1"/>
</dbReference>
<evidence type="ECO:0000313" key="3">
    <source>
        <dbReference type="EMBL" id="CEL62399.1"/>
    </source>
</evidence>
<keyword evidence="1" id="KW-0732">Signal</keyword>
<dbReference type="Pfam" id="PF07969">
    <property type="entry name" value="Amidohydro_3"/>
    <property type="match status" value="1"/>
</dbReference>
<feature type="signal peptide" evidence="1">
    <location>
        <begin position="1"/>
        <end position="25"/>
    </location>
</feature>
<evidence type="ECO:0000256" key="1">
    <source>
        <dbReference type="SAM" id="SignalP"/>
    </source>
</evidence>
<proteinExistence type="predicted"/>